<sequence>MRFRPANCVMVVERSGGAISTRMLDLAAPPKVVAPAPKASKVYPLPSWQSGSSGRGKPNRRRGR</sequence>
<dbReference type="EMBL" id="MFPU01000022">
    <property type="protein sequence ID" value="OGH69820.1"/>
    <property type="molecule type" value="Genomic_DNA"/>
</dbReference>
<organism evidence="2 3">
    <name type="scientific">Candidatus Magasanikbacteria bacterium RIFCSPHIGHO2_01_FULL_47_8</name>
    <dbReference type="NCBI Taxonomy" id="1798673"/>
    <lineage>
        <taxon>Bacteria</taxon>
        <taxon>Candidatus Magasanikiibacteriota</taxon>
    </lineage>
</organism>
<evidence type="ECO:0000313" key="2">
    <source>
        <dbReference type="EMBL" id="OGH69820.1"/>
    </source>
</evidence>
<evidence type="ECO:0000313" key="3">
    <source>
        <dbReference type="Proteomes" id="UP000177953"/>
    </source>
</evidence>
<dbReference type="Proteomes" id="UP000177953">
    <property type="component" value="Unassembled WGS sequence"/>
</dbReference>
<dbReference type="AlphaFoldDB" id="A0A1F6ME30"/>
<proteinExistence type="predicted"/>
<protein>
    <submittedName>
        <fullName evidence="2">Uncharacterized protein</fullName>
    </submittedName>
</protein>
<evidence type="ECO:0000256" key="1">
    <source>
        <dbReference type="SAM" id="MobiDB-lite"/>
    </source>
</evidence>
<accession>A0A1F6ME30</accession>
<comment type="caution">
    <text evidence="2">The sequence shown here is derived from an EMBL/GenBank/DDBJ whole genome shotgun (WGS) entry which is preliminary data.</text>
</comment>
<gene>
    <name evidence="2" type="ORF">A2754_02060</name>
</gene>
<name>A0A1F6ME30_9BACT</name>
<feature type="region of interest" description="Disordered" evidence="1">
    <location>
        <begin position="40"/>
        <end position="64"/>
    </location>
</feature>
<reference evidence="2 3" key="1">
    <citation type="journal article" date="2016" name="Nat. Commun.">
        <title>Thousands of microbial genomes shed light on interconnected biogeochemical processes in an aquifer system.</title>
        <authorList>
            <person name="Anantharaman K."/>
            <person name="Brown C.T."/>
            <person name="Hug L.A."/>
            <person name="Sharon I."/>
            <person name="Castelle C.J."/>
            <person name="Probst A.J."/>
            <person name="Thomas B.C."/>
            <person name="Singh A."/>
            <person name="Wilkins M.J."/>
            <person name="Karaoz U."/>
            <person name="Brodie E.L."/>
            <person name="Williams K.H."/>
            <person name="Hubbard S.S."/>
            <person name="Banfield J.F."/>
        </authorList>
    </citation>
    <scope>NUCLEOTIDE SEQUENCE [LARGE SCALE GENOMIC DNA]</scope>
</reference>